<dbReference type="InterPro" id="IPR036162">
    <property type="entry name" value="Resolvase-like_N_sf"/>
</dbReference>
<dbReference type="Pfam" id="PF13408">
    <property type="entry name" value="Zn_ribbon_recom"/>
    <property type="match status" value="1"/>
</dbReference>
<name>A0ABW1YZS1_9RHOB</name>
<dbReference type="CDD" id="cd00338">
    <property type="entry name" value="Ser_Recombinase"/>
    <property type="match status" value="1"/>
</dbReference>
<dbReference type="Gene3D" id="3.90.1750.20">
    <property type="entry name" value="Putative Large Serine Recombinase, Chain B, Domain 2"/>
    <property type="match status" value="1"/>
</dbReference>
<dbReference type="Gene3D" id="3.40.50.1390">
    <property type="entry name" value="Resolvase, N-terminal catalytic domain"/>
    <property type="match status" value="1"/>
</dbReference>
<evidence type="ECO:0000256" key="1">
    <source>
        <dbReference type="SAM" id="MobiDB-lite"/>
    </source>
</evidence>
<dbReference type="RefSeq" id="WP_386281150.1">
    <property type="nucleotide sequence ID" value="NZ_JBHSWA010000001.1"/>
</dbReference>
<accession>A0ABW1YZS1</accession>
<keyword evidence="5" id="KW-1185">Reference proteome</keyword>
<evidence type="ECO:0000259" key="2">
    <source>
        <dbReference type="PROSITE" id="PS51736"/>
    </source>
</evidence>
<feature type="domain" description="Recombinase" evidence="3">
    <location>
        <begin position="158"/>
        <end position="299"/>
    </location>
</feature>
<reference evidence="5" key="1">
    <citation type="journal article" date="2019" name="Int. J. Syst. Evol. Microbiol.">
        <title>The Global Catalogue of Microorganisms (GCM) 10K type strain sequencing project: providing services to taxonomists for standard genome sequencing and annotation.</title>
        <authorList>
            <consortium name="The Broad Institute Genomics Platform"/>
            <consortium name="The Broad Institute Genome Sequencing Center for Infectious Disease"/>
            <person name="Wu L."/>
            <person name="Ma J."/>
        </authorList>
    </citation>
    <scope>NUCLEOTIDE SEQUENCE [LARGE SCALE GENOMIC DNA]</scope>
    <source>
        <strain evidence="5">NBRC 111368</strain>
    </source>
</reference>
<dbReference type="Proteomes" id="UP001596403">
    <property type="component" value="Unassembled WGS sequence"/>
</dbReference>
<dbReference type="PROSITE" id="PS51737">
    <property type="entry name" value="RECOMBINASE_DNA_BIND"/>
    <property type="match status" value="1"/>
</dbReference>
<dbReference type="InterPro" id="IPR038109">
    <property type="entry name" value="DNA_bind_recomb_sf"/>
</dbReference>
<evidence type="ECO:0000313" key="4">
    <source>
        <dbReference type="EMBL" id="MFC6641348.1"/>
    </source>
</evidence>
<evidence type="ECO:0000313" key="5">
    <source>
        <dbReference type="Proteomes" id="UP001596403"/>
    </source>
</evidence>
<feature type="domain" description="Resolvase/invertase-type recombinase catalytic" evidence="2">
    <location>
        <begin position="11"/>
        <end position="169"/>
    </location>
</feature>
<dbReference type="PANTHER" id="PTHR30461">
    <property type="entry name" value="DNA-INVERTASE FROM LAMBDOID PROPHAGE"/>
    <property type="match status" value="1"/>
</dbReference>
<protein>
    <submittedName>
        <fullName evidence="4">Recombinase family protein</fullName>
    </submittedName>
</protein>
<dbReference type="SUPFAM" id="SSF53041">
    <property type="entry name" value="Resolvase-like"/>
    <property type="match status" value="1"/>
</dbReference>
<dbReference type="SMART" id="SM00857">
    <property type="entry name" value="Resolvase"/>
    <property type="match status" value="1"/>
</dbReference>
<dbReference type="Pfam" id="PF00239">
    <property type="entry name" value="Resolvase"/>
    <property type="match status" value="1"/>
</dbReference>
<proteinExistence type="predicted"/>
<sequence>MPTKDTSPALRAWVYARYSTNKQTQKSLDDQISECQRFADRHGWHIERILTDAELTGYSDHRPGYQELLRGIEGGMVEVVVAENIERLTRDGEHSAQLEKLCAFHDVKIMTIIDGEANALNMGLKSLMSGALLKSIALQAHRGLAGNVAAGKSAGGRSYGYVIPRDERGDKIKGALVIDEGEAQIVRRIMTEFAEGISPKKIVDQLNQDGIPSPSGKAWRQNTVFGNRKRGTGILNNELYIGVRVWDRLEYRRHPQTQKRVSRLRPEEEWVRVEVPELRFIDDDLWAKVKARQDSFQVKPRRGSNSGGVGPRPKFLLSGFLRCAKCGGPLTIAGTVHKRYYCKTAKEQGPSQCTGMTGLLKDEAEQAVLGGVKRALLGSDAFTRFRGSMRGRLLMRRSRSRPIALRSPGSSAQWRLKSVTEPTRSSPA</sequence>
<dbReference type="InterPro" id="IPR006119">
    <property type="entry name" value="Resolv_N"/>
</dbReference>
<feature type="region of interest" description="Disordered" evidence="1">
    <location>
        <begin position="404"/>
        <end position="428"/>
    </location>
</feature>
<comment type="caution">
    <text evidence="4">The sequence shown here is derived from an EMBL/GenBank/DDBJ whole genome shotgun (WGS) entry which is preliminary data.</text>
</comment>
<dbReference type="Pfam" id="PF07508">
    <property type="entry name" value="Recombinase"/>
    <property type="match status" value="1"/>
</dbReference>
<dbReference type="InterPro" id="IPR025827">
    <property type="entry name" value="Zn_ribbon_recom_dom"/>
</dbReference>
<organism evidence="4 5">
    <name type="scientific">Sulfitobacter profundi</name>
    <dbReference type="NCBI Taxonomy" id="2679961"/>
    <lineage>
        <taxon>Bacteria</taxon>
        <taxon>Pseudomonadati</taxon>
        <taxon>Pseudomonadota</taxon>
        <taxon>Alphaproteobacteria</taxon>
        <taxon>Rhodobacterales</taxon>
        <taxon>Roseobacteraceae</taxon>
        <taxon>Sulfitobacter</taxon>
    </lineage>
</organism>
<evidence type="ECO:0000259" key="3">
    <source>
        <dbReference type="PROSITE" id="PS51737"/>
    </source>
</evidence>
<dbReference type="InterPro" id="IPR050639">
    <property type="entry name" value="SSR_resolvase"/>
</dbReference>
<dbReference type="PANTHER" id="PTHR30461:SF23">
    <property type="entry name" value="DNA RECOMBINASE-RELATED"/>
    <property type="match status" value="1"/>
</dbReference>
<dbReference type="PROSITE" id="PS51736">
    <property type="entry name" value="RECOMBINASES_3"/>
    <property type="match status" value="1"/>
</dbReference>
<gene>
    <name evidence="4" type="ORF">ACFQAU_05885</name>
</gene>
<dbReference type="InterPro" id="IPR011109">
    <property type="entry name" value="DNA_bind_recombinase_dom"/>
</dbReference>
<dbReference type="EMBL" id="JBHSWA010000001">
    <property type="protein sequence ID" value="MFC6641348.1"/>
    <property type="molecule type" value="Genomic_DNA"/>
</dbReference>